<comment type="caution">
    <text evidence="1">The sequence shown here is derived from an EMBL/GenBank/DDBJ whole genome shotgun (WGS) entry which is preliminary data.</text>
</comment>
<accession>A0A0T5NWK3</accession>
<reference evidence="1 2" key="1">
    <citation type="submission" date="2015-04" db="EMBL/GenBank/DDBJ databases">
        <title>The draft genome sequence of Roseovarius sp.R12b.</title>
        <authorList>
            <person name="Li G."/>
            <person name="Lai Q."/>
            <person name="Shao Z."/>
            <person name="Yan P."/>
        </authorList>
    </citation>
    <scope>NUCLEOTIDE SEQUENCE [LARGE SCALE GENOMIC DNA]</scope>
    <source>
        <strain evidence="1 2">R12B</strain>
    </source>
</reference>
<evidence type="ECO:0000313" key="1">
    <source>
        <dbReference type="EMBL" id="KRS13323.1"/>
    </source>
</evidence>
<dbReference type="Proteomes" id="UP000051295">
    <property type="component" value="Unassembled WGS sequence"/>
</dbReference>
<protein>
    <submittedName>
        <fullName evidence="1">Uncharacterized protein</fullName>
    </submittedName>
</protein>
<gene>
    <name evidence="1" type="ORF">XM53_06960</name>
</gene>
<dbReference type="EMBL" id="LAXJ01000006">
    <property type="protein sequence ID" value="KRS13323.1"/>
    <property type="molecule type" value="Genomic_DNA"/>
</dbReference>
<proteinExistence type="predicted"/>
<dbReference type="STRING" id="1641875.XM53_06960"/>
<sequence>MSDSVWYFAYPEPTPPDAAALLGGTIADLVGQGIIRRDQDPEAILGEPRGPVHRPAQGAVALAGPYDSFMELLTNGAEFCGSLIFNYGPLNAGTLECRHCGVTISDQDTEAFDDQINEIGERVADADFSDGAVRCITCGVDTAVNDWAAEGGFILAGFGVGLWNWPYGTPVMDAVRDSLERNVGRPGLASDGYRI</sequence>
<dbReference type="RefSeq" id="WP_057791695.1">
    <property type="nucleotide sequence ID" value="NZ_LAXJ01000006.1"/>
</dbReference>
<evidence type="ECO:0000313" key="2">
    <source>
        <dbReference type="Proteomes" id="UP000051295"/>
    </source>
</evidence>
<dbReference type="AlphaFoldDB" id="A0A0T5NWK3"/>
<organism evidence="1 2">
    <name type="scientific">Roseovarius atlanticus</name>
    <dbReference type="NCBI Taxonomy" id="1641875"/>
    <lineage>
        <taxon>Bacteria</taxon>
        <taxon>Pseudomonadati</taxon>
        <taxon>Pseudomonadota</taxon>
        <taxon>Alphaproteobacteria</taxon>
        <taxon>Rhodobacterales</taxon>
        <taxon>Roseobacteraceae</taxon>
        <taxon>Roseovarius</taxon>
    </lineage>
</organism>
<name>A0A0T5NWK3_9RHOB</name>
<dbReference type="OrthoDB" id="7740850at2"/>
<keyword evidence="2" id="KW-1185">Reference proteome</keyword>
<dbReference type="PATRIC" id="fig|1641875.4.peg.3776"/>